<dbReference type="EMBL" id="CP012333">
    <property type="protein sequence ID" value="AKU95676.1"/>
    <property type="molecule type" value="Genomic_DNA"/>
</dbReference>
<sequence>MAKLGRGKQIELYVIVPADMSTEPLAEWDRIRDEISKAVGTTHRIAG</sequence>
<organism evidence="1 2">
    <name type="scientific">Labilithrix luteola</name>
    <dbReference type="NCBI Taxonomy" id="1391654"/>
    <lineage>
        <taxon>Bacteria</taxon>
        <taxon>Pseudomonadati</taxon>
        <taxon>Myxococcota</taxon>
        <taxon>Polyangia</taxon>
        <taxon>Polyangiales</taxon>
        <taxon>Labilitrichaceae</taxon>
        <taxon>Labilithrix</taxon>
    </lineage>
</organism>
<dbReference type="AlphaFoldDB" id="A0A0K1PQL5"/>
<name>A0A0K1PQL5_9BACT</name>
<accession>A0A0K1PQL5</accession>
<protein>
    <submittedName>
        <fullName evidence="1">Cobalt-zinc-cadmium resistance protein</fullName>
    </submittedName>
</protein>
<proteinExistence type="predicted"/>
<evidence type="ECO:0000313" key="1">
    <source>
        <dbReference type="EMBL" id="AKU95676.1"/>
    </source>
</evidence>
<evidence type="ECO:0000313" key="2">
    <source>
        <dbReference type="Proteomes" id="UP000064967"/>
    </source>
</evidence>
<dbReference type="Proteomes" id="UP000064967">
    <property type="component" value="Chromosome"/>
</dbReference>
<dbReference type="KEGG" id="llu:AKJ09_02340"/>
<reference evidence="1 2" key="1">
    <citation type="submission" date="2015-08" db="EMBL/GenBank/DDBJ databases">
        <authorList>
            <person name="Babu N.S."/>
            <person name="Beckwith C.J."/>
            <person name="Beseler K.G."/>
            <person name="Brison A."/>
            <person name="Carone J.V."/>
            <person name="Caskin T.P."/>
            <person name="Diamond M."/>
            <person name="Durham M.E."/>
            <person name="Foxe J.M."/>
            <person name="Go M."/>
            <person name="Henderson B.A."/>
            <person name="Jones I.B."/>
            <person name="McGettigan J.A."/>
            <person name="Micheletti S.J."/>
            <person name="Nasrallah M.E."/>
            <person name="Ortiz D."/>
            <person name="Piller C.R."/>
            <person name="Privatt S.R."/>
            <person name="Schneider S.L."/>
            <person name="Sharp S."/>
            <person name="Smith T.C."/>
            <person name="Stanton J.D."/>
            <person name="Ullery H.E."/>
            <person name="Wilson R.J."/>
            <person name="Serrano M.G."/>
            <person name="Buck G."/>
            <person name="Lee V."/>
            <person name="Wang Y."/>
            <person name="Carvalho R."/>
            <person name="Voegtly L."/>
            <person name="Shi R."/>
            <person name="Duckworth R."/>
            <person name="Johnson A."/>
            <person name="Loviza R."/>
            <person name="Walstead R."/>
            <person name="Shah Z."/>
            <person name="Kiflezghi M."/>
            <person name="Wade K."/>
            <person name="Ball S.L."/>
            <person name="Bradley K.W."/>
            <person name="Asai D.J."/>
            <person name="Bowman C.A."/>
            <person name="Russell D.A."/>
            <person name="Pope W.H."/>
            <person name="Jacobs-Sera D."/>
            <person name="Hendrix R.W."/>
            <person name="Hatfull G.F."/>
        </authorList>
    </citation>
    <scope>NUCLEOTIDE SEQUENCE [LARGE SCALE GENOMIC DNA]</scope>
    <source>
        <strain evidence="1 2">DSM 27648</strain>
    </source>
</reference>
<keyword evidence="2" id="KW-1185">Reference proteome</keyword>
<gene>
    <name evidence="1" type="ORF">AKJ09_02340</name>
</gene>